<feature type="compositionally biased region" description="Polar residues" evidence="1">
    <location>
        <begin position="129"/>
        <end position="142"/>
    </location>
</feature>
<dbReference type="GeneID" id="37046353"/>
<reference evidence="3 4" key="1">
    <citation type="journal article" date="2018" name="Mol. Biol. Evol.">
        <title>Broad Genomic Sampling Reveals a Smut Pathogenic Ancestry of the Fungal Clade Ustilaginomycotina.</title>
        <authorList>
            <person name="Kijpornyongpan T."/>
            <person name="Mondo S.J."/>
            <person name="Barry K."/>
            <person name="Sandor L."/>
            <person name="Lee J."/>
            <person name="Lipzen A."/>
            <person name="Pangilinan J."/>
            <person name="LaButti K."/>
            <person name="Hainaut M."/>
            <person name="Henrissat B."/>
            <person name="Grigoriev I.V."/>
            <person name="Spatafora J.W."/>
            <person name="Aime M.C."/>
        </authorList>
    </citation>
    <scope>NUCLEOTIDE SEQUENCE [LARGE SCALE GENOMIC DNA]</scope>
    <source>
        <strain evidence="3 4">MCA 4198</strain>
    </source>
</reference>
<evidence type="ECO:0000256" key="2">
    <source>
        <dbReference type="SAM" id="SignalP"/>
    </source>
</evidence>
<feature type="region of interest" description="Disordered" evidence="1">
    <location>
        <begin position="310"/>
        <end position="339"/>
    </location>
</feature>
<feature type="compositionally biased region" description="Basic and acidic residues" evidence="1">
    <location>
        <begin position="434"/>
        <end position="454"/>
    </location>
</feature>
<feature type="signal peptide" evidence="2">
    <location>
        <begin position="1"/>
        <end position="18"/>
    </location>
</feature>
<evidence type="ECO:0000256" key="1">
    <source>
        <dbReference type="SAM" id="MobiDB-lite"/>
    </source>
</evidence>
<dbReference type="EMBL" id="KZ819636">
    <property type="protein sequence ID" value="PWN90518.1"/>
    <property type="molecule type" value="Genomic_DNA"/>
</dbReference>
<feature type="compositionally biased region" description="Basic residues" evidence="1">
    <location>
        <begin position="158"/>
        <end position="170"/>
    </location>
</feature>
<dbReference type="RefSeq" id="XP_025377716.1">
    <property type="nucleotide sequence ID" value="XM_025524437.1"/>
</dbReference>
<dbReference type="InParanoid" id="A0A316YPD3"/>
<proteinExistence type="predicted"/>
<dbReference type="Proteomes" id="UP000245768">
    <property type="component" value="Unassembled WGS sequence"/>
</dbReference>
<feature type="chain" id="PRO_5016406927" evidence="2">
    <location>
        <begin position="19"/>
        <end position="480"/>
    </location>
</feature>
<gene>
    <name evidence="3" type="ORF">FA10DRAFT_294140</name>
</gene>
<evidence type="ECO:0000313" key="4">
    <source>
        <dbReference type="Proteomes" id="UP000245768"/>
    </source>
</evidence>
<feature type="compositionally biased region" description="Basic and acidic residues" evidence="1">
    <location>
        <begin position="310"/>
        <end position="320"/>
    </location>
</feature>
<keyword evidence="4" id="KW-1185">Reference proteome</keyword>
<dbReference type="AlphaFoldDB" id="A0A316YPD3"/>
<feature type="compositionally biased region" description="Basic and acidic residues" evidence="1">
    <location>
        <begin position="462"/>
        <end position="480"/>
    </location>
</feature>
<keyword evidence="2" id="KW-0732">Signal</keyword>
<evidence type="ECO:0000313" key="3">
    <source>
        <dbReference type="EMBL" id="PWN90518.1"/>
    </source>
</evidence>
<protein>
    <submittedName>
        <fullName evidence="3">Uncharacterized protein</fullName>
    </submittedName>
</protein>
<feature type="region of interest" description="Disordered" evidence="1">
    <location>
        <begin position="65"/>
        <end position="187"/>
    </location>
</feature>
<feature type="region of interest" description="Disordered" evidence="1">
    <location>
        <begin position="434"/>
        <end position="480"/>
    </location>
</feature>
<accession>A0A316YPD3</accession>
<sequence length="480" mass="54676">MKFVCLLFLGAGLLPSHTFQHPQTKGKEALPPEQPKKHLRLFGTDVYVDQPLEATHSGDIISSARPVSEFQCDPRTRQGLSPDHSWNGYGVSGLGHSHRYQSSSTLEDPRREQGTSSSMRPPASGSHVAKQTSSVLPEQSSFMLDARRVAPLQPLKQQKSKKRTYKKKRKAEMEAEGTCQDEMERKEATRDGLKMTMLNFEDLKLKRPNGQELITLFKQASSGQYGTVRIGANKSVRQGLYEVPLPHPEWTEESRKIFNDRALSQLRERVEKDGLDLMKIDNQYGKWSNGVRQKARDIQRKWLMTTQEYRGEAGEDRNGDFTEGVPPEQSSEKMKSKSTDQQGALSLLSIIESDRFIPPPQNTGARVYRTNSKYDFGTVGENFEYEGFSHPFVNGESKKARLAKTLELKKNLQRCNNFNPKKFDRFMKYLHNARRAERRTEGAVEKKPAQEKRSKEKKVKSKKAESKEAKSRSIFDDNAS</sequence>
<organism evidence="3 4">
    <name type="scientific">Acaromyces ingoldii</name>
    <dbReference type="NCBI Taxonomy" id="215250"/>
    <lineage>
        <taxon>Eukaryota</taxon>
        <taxon>Fungi</taxon>
        <taxon>Dikarya</taxon>
        <taxon>Basidiomycota</taxon>
        <taxon>Ustilaginomycotina</taxon>
        <taxon>Exobasidiomycetes</taxon>
        <taxon>Exobasidiales</taxon>
        <taxon>Cryptobasidiaceae</taxon>
        <taxon>Acaromyces</taxon>
    </lineage>
</organism>
<name>A0A316YPD3_9BASI</name>